<feature type="transmembrane region" description="Helical" evidence="6">
    <location>
        <begin position="177"/>
        <end position="200"/>
    </location>
</feature>
<reference evidence="7 8" key="1">
    <citation type="submission" date="2019-10" db="EMBL/GenBank/DDBJ databases">
        <title>New genus of Silvanigrellaceae.</title>
        <authorList>
            <person name="Pitt A."/>
            <person name="Hahn M.W."/>
        </authorList>
    </citation>
    <scope>NUCLEOTIDE SEQUENCE [LARGE SCALE GENOMIC DNA]</scope>
    <source>
        <strain evidence="7 8">33A1-SZDP</strain>
    </source>
</reference>
<keyword evidence="2" id="KW-1003">Cell membrane</keyword>
<evidence type="ECO:0000256" key="2">
    <source>
        <dbReference type="ARBA" id="ARBA00022475"/>
    </source>
</evidence>
<gene>
    <name evidence="7" type="ORF">GCL57_07615</name>
</gene>
<keyword evidence="4 6" id="KW-1133">Transmembrane helix</keyword>
<accession>A0A833N6R9</accession>
<dbReference type="InterPro" id="IPR022791">
    <property type="entry name" value="L-PG_synthase/AglD"/>
</dbReference>
<feature type="transmembrane region" description="Helical" evidence="6">
    <location>
        <begin position="340"/>
        <end position="362"/>
    </location>
</feature>
<evidence type="ECO:0008006" key="9">
    <source>
        <dbReference type="Google" id="ProtNLM"/>
    </source>
</evidence>
<evidence type="ECO:0000313" key="7">
    <source>
        <dbReference type="EMBL" id="KAB8030833.1"/>
    </source>
</evidence>
<proteinExistence type="predicted"/>
<dbReference type="RefSeq" id="WP_152212760.1">
    <property type="nucleotide sequence ID" value="NZ_WFLN01000006.1"/>
</dbReference>
<evidence type="ECO:0000256" key="3">
    <source>
        <dbReference type="ARBA" id="ARBA00022692"/>
    </source>
</evidence>
<keyword evidence="3 6" id="KW-0812">Transmembrane</keyword>
<evidence type="ECO:0000256" key="4">
    <source>
        <dbReference type="ARBA" id="ARBA00022989"/>
    </source>
</evidence>
<feature type="transmembrane region" description="Helical" evidence="6">
    <location>
        <begin position="253"/>
        <end position="274"/>
    </location>
</feature>
<protein>
    <recommendedName>
        <fullName evidence="9">Lysylphosphatidylglycerol synthase TM region</fullName>
    </recommendedName>
</protein>
<evidence type="ECO:0000256" key="5">
    <source>
        <dbReference type="ARBA" id="ARBA00023136"/>
    </source>
</evidence>
<organism evidence="7 8">
    <name type="scientific">Fluviispira multicolorata</name>
    <dbReference type="NCBI Taxonomy" id="2654512"/>
    <lineage>
        <taxon>Bacteria</taxon>
        <taxon>Pseudomonadati</taxon>
        <taxon>Bdellovibrionota</taxon>
        <taxon>Oligoflexia</taxon>
        <taxon>Silvanigrellales</taxon>
        <taxon>Silvanigrellaceae</taxon>
        <taxon>Fluviispira</taxon>
    </lineage>
</organism>
<dbReference type="Pfam" id="PF03706">
    <property type="entry name" value="LPG_synthase_TM"/>
    <property type="match status" value="1"/>
</dbReference>
<comment type="subcellular location">
    <subcellularLocation>
        <location evidence="1">Cell membrane</location>
        <topology evidence="1">Multi-pass membrane protein</topology>
    </subcellularLocation>
</comment>
<feature type="transmembrane region" description="Helical" evidence="6">
    <location>
        <begin position="146"/>
        <end position="165"/>
    </location>
</feature>
<dbReference type="EMBL" id="WFLN01000006">
    <property type="protein sequence ID" value="KAB8030833.1"/>
    <property type="molecule type" value="Genomic_DNA"/>
</dbReference>
<evidence type="ECO:0000256" key="6">
    <source>
        <dbReference type="SAM" id="Phobius"/>
    </source>
</evidence>
<feature type="transmembrane region" description="Helical" evidence="6">
    <location>
        <begin position="42"/>
        <end position="61"/>
    </location>
</feature>
<name>A0A833N6R9_9BACT</name>
<keyword evidence="5 6" id="KW-0472">Membrane</keyword>
<dbReference type="Proteomes" id="UP000442694">
    <property type="component" value="Unassembled WGS sequence"/>
</dbReference>
<dbReference type="GO" id="GO:0005886">
    <property type="term" value="C:plasma membrane"/>
    <property type="evidence" value="ECO:0007669"/>
    <property type="project" value="UniProtKB-SubCell"/>
</dbReference>
<sequence length="372" mass="41653">MKSFIKIFLLLFISFALVYFMHSKNILNFQTFSYAFENNKKYLVLIAFLQILNCLFMTFRYHSLLKLFGIKANLQNVTAATYVSNGIGLWMPGSMAIIEFIRISLMLGANHKLNGSYTPKINKLNNNLEELATKSKLAAASLFDRLIGLFVMLFFGCLMTFFVYMKSFNINNSKSDSNLLILFLISFFLMILIIIVPYLAKSLLFRRILARIERLFLTVFRNRVINLFLKKIFAELNSVLDVISLGIRSIKSFWMPVIYSIVCLVLAVFGTYFSGIAISSNIPLEAIFATVSLLSIASLIPMGFGGVGGMQLTAVLLFSIFNISPQIASSAQLLQTTVNLLAITGVGLLFARLSAGQIRAILDARKKESVTS</sequence>
<dbReference type="AlphaFoldDB" id="A0A833N6R9"/>
<keyword evidence="8" id="KW-1185">Reference proteome</keyword>
<comment type="caution">
    <text evidence="7">The sequence shown here is derived from an EMBL/GenBank/DDBJ whole genome shotgun (WGS) entry which is preliminary data.</text>
</comment>
<evidence type="ECO:0000256" key="1">
    <source>
        <dbReference type="ARBA" id="ARBA00004651"/>
    </source>
</evidence>
<evidence type="ECO:0000313" key="8">
    <source>
        <dbReference type="Proteomes" id="UP000442694"/>
    </source>
</evidence>